<protein>
    <submittedName>
        <fullName evidence="1">Uncharacterized protein</fullName>
    </submittedName>
</protein>
<dbReference type="OrthoDB" id="8434746at2"/>
<dbReference type="AlphaFoldDB" id="F0R7F3"/>
<reference evidence="1 2" key="1">
    <citation type="journal article" date="2011" name="Stand. Genomic Sci.">
        <title>Complete genome sequence of Bacteroides salanitronis type strain (BL78).</title>
        <authorList>
            <person name="Gronow S."/>
            <person name="Held B."/>
            <person name="Lucas S."/>
            <person name="Lapidus A."/>
            <person name="Del Rio T.G."/>
            <person name="Nolan M."/>
            <person name="Tice H."/>
            <person name="Deshpande S."/>
            <person name="Cheng J.F."/>
            <person name="Pitluck S."/>
            <person name="Liolios K."/>
            <person name="Pagani I."/>
            <person name="Ivanova N."/>
            <person name="Mavromatis K."/>
            <person name="Pati A."/>
            <person name="Tapia R."/>
            <person name="Han C."/>
            <person name="Goodwin L."/>
            <person name="Chen A."/>
            <person name="Palaniappan K."/>
            <person name="Land M."/>
            <person name="Hauser L."/>
            <person name="Chang Y.J."/>
            <person name="Jeffries C.D."/>
            <person name="Brambilla E.M."/>
            <person name="Rohde M."/>
            <person name="Goker M."/>
            <person name="Detter J.C."/>
            <person name="Woyke T."/>
            <person name="Bristow J."/>
            <person name="Markowitz V."/>
            <person name="Hugenholtz P."/>
            <person name="Kyrpides N.C."/>
            <person name="Klenk H.P."/>
            <person name="Eisen J.A."/>
        </authorList>
    </citation>
    <scope>NUCLEOTIDE SEQUENCE [LARGE SCALE GENOMIC DNA]</scope>
    <source>
        <strain evidence="1 2">DSM 18170</strain>
    </source>
</reference>
<dbReference type="SUPFAM" id="SSF52540">
    <property type="entry name" value="P-loop containing nucleoside triphosphate hydrolases"/>
    <property type="match status" value="1"/>
</dbReference>
<proteinExistence type="predicted"/>
<dbReference type="eggNOG" id="COG1131">
    <property type="taxonomic scope" value="Bacteria"/>
</dbReference>
<keyword evidence="2" id="KW-1185">Reference proteome</keyword>
<dbReference type="HOGENOM" id="CLU_345412_0_0_10"/>
<evidence type="ECO:0000313" key="2">
    <source>
        <dbReference type="Proteomes" id="UP000007486"/>
    </source>
</evidence>
<name>F0R7F3_PHOSB</name>
<organism evidence="1 2">
    <name type="scientific">Phocaeicola salanitronis (strain DSM 18170 / JCM 13657 / CCUG 60908 / BL78)</name>
    <name type="common">Bacteroides salanitronis</name>
    <dbReference type="NCBI Taxonomy" id="667015"/>
    <lineage>
        <taxon>Bacteria</taxon>
        <taxon>Pseudomonadati</taxon>
        <taxon>Bacteroidota</taxon>
        <taxon>Bacteroidia</taxon>
        <taxon>Bacteroidales</taxon>
        <taxon>Bacteroidaceae</taxon>
        <taxon>Phocaeicola</taxon>
    </lineage>
</organism>
<dbReference type="RefSeq" id="WP_013619353.1">
    <property type="nucleotide sequence ID" value="NC_015164.1"/>
</dbReference>
<evidence type="ECO:0000313" key="1">
    <source>
        <dbReference type="EMBL" id="ADY37997.1"/>
    </source>
</evidence>
<sequence length="818" mass="93123">MNGEHINRDAGNDIVIVLNDSTYAHAFGEGNRIHQHEYERAIRLIDGQITMFAAYSAKASVLHDRFHNTISVFGGRGTGKTSFLHSILDHYDQLNVTGKSIEVLGIIDPTILEEKGHIFLYIVSLINKRVCKVLDAKGCSPTSEAFMVRKDWETALSKLAQGLPSLDAVGSDYRNASWQDDDFIMEKGLEQVDAALNLELSFHRLVDKALHILGKDYFMLAFDDIDVDMKKGWPILECIRKYLTTPRIITLLSGNLRFYSNNIRIQQWRQLDLLIKYEADGGSDKFMMGKFNAQVNEIEGQYLIKVLKAENRIHLHSLHEAIQTYNRRYFVKYTEGTERIFALEDKYTDLLNRRGIENVSSVEIFLKYMLGLSLRTQINILRNDIHESTGEAHGIASVDTFLSRMYAAKIDIDLMINNPWMCNIPILDYLVRYNILNNSYLLLPTDDNEGINACVTGLTFLFMEKQRCVPYLIFDYMLRIGYVRNVLLASNSNDILSGMCSYAGAFQDVSLKNFVGMSMGYLASHKEYYDMKEHALVYGLSAYAREGHREDLVRIDDAFSADGVTAAQKTIGFIPLCALKYSGKNESRLYYSIFNLLAAIGQVLKVASGRDTIRTELDKMQLLRYYSILDSNAKASGLEDVFNFSENNGDDGDDNSMDNLVSSLEAWAHRFEGQTIPPYALGRIVSRLYSTTSQIRARNLGAKMYQYTVTLLNACLIEEALELQGEHDVPRLNNSNATNSDRIFLNNLGKISDAGLGDRIWFTKWLAECPLIQAFFDANFWERNRTCIIERNGHFEEISVYEILDRVGTRPQRTIQTR</sequence>
<dbReference type="KEGG" id="bsa:Bacsa_3472"/>
<dbReference type="Proteomes" id="UP000007486">
    <property type="component" value="Chromosome"/>
</dbReference>
<gene>
    <name evidence="1" type="ordered locus">Bacsa_3472</name>
</gene>
<dbReference type="EMBL" id="CP002530">
    <property type="protein sequence ID" value="ADY37997.1"/>
    <property type="molecule type" value="Genomic_DNA"/>
</dbReference>
<accession>F0R7F3</accession>
<dbReference type="STRING" id="667015.Bacsa_3472"/>
<dbReference type="InterPro" id="IPR027417">
    <property type="entry name" value="P-loop_NTPase"/>
</dbReference>